<dbReference type="GO" id="GO:0003352">
    <property type="term" value="P:regulation of cilium movement"/>
    <property type="evidence" value="ECO:0007669"/>
    <property type="project" value="TreeGrafter"/>
</dbReference>
<reference evidence="16" key="1">
    <citation type="submission" date="2019-08" db="EMBL/GenBank/DDBJ databases">
        <title>The genome of the North American firefly Photinus pyralis.</title>
        <authorList>
            <consortium name="Photinus pyralis genome working group"/>
            <person name="Fallon T.R."/>
            <person name="Sander Lower S.E."/>
            <person name="Weng J.-K."/>
        </authorList>
    </citation>
    <scope>NUCLEOTIDE SEQUENCE</scope>
    <source>
        <strain evidence="16">TRF0915ILg1</strain>
        <tissue evidence="16">Whole body</tissue>
    </source>
</reference>
<evidence type="ECO:0000256" key="2">
    <source>
        <dbReference type="ARBA" id="ARBA00022490"/>
    </source>
</evidence>
<dbReference type="PANTHER" id="PTHR21625">
    <property type="entry name" value="NYD-SP28 PROTEIN"/>
    <property type="match status" value="1"/>
</dbReference>
<protein>
    <recommendedName>
        <fullName evidence="10">Dynein regulatory complex subunit 2</fullName>
    </recommendedName>
    <alternativeName>
        <fullName evidence="11">Coiled-coil domain-containing protein 65</fullName>
    </alternativeName>
</protein>
<evidence type="ECO:0000256" key="8">
    <source>
        <dbReference type="ARBA" id="ARBA00037841"/>
    </source>
</evidence>
<feature type="region of interest" description="Disordered" evidence="14">
    <location>
        <begin position="434"/>
        <end position="460"/>
    </location>
</feature>
<feature type="coiled-coil region" evidence="13">
    <location>
        <begin position="250"/>
        <end position="284"/>
    </location>
</feature>
<evidence type="ECO:0000313" key="16">
    <source>
        <dbReference type="EMBL" id="KAF2879834.1"/>
    </source>
</evidence>
<dbReference type="InterPro" id="IPR039750">
    <property type="entry name" value="DRC1/DRC2"/>
</dbReference>
<dbReference type="InterPro" id="IPR039505">
    <property type="entry name" value="DRC1/2_N"/>
</dbReference>
<dbReference type="PANTHER" id="PTHR21625:SF0">
    <property type="entry name" value="DYNEIN REGULATORY COMPLEX SUBUNIT 2"/>
    <property type="match status" value="1"/>
</dbReference>
<evidence type="ECO:0000259" key="15">
    <source>
        <dbReference type="Pfam" id="PF14772"/>
    </source>
</evidence>
<evidence type="ECO:0000256" key="10">
    <source>
        <dbReference type="ARBA" id="ARBA00040899"/>
    </source>
</evidence>
<evidence type="ECO:0000256" key="3">
    <source>
        <dbReference type="ARBA" id="ARBA00022846"/>
    </source>
</evidence>
<comment type="function">
    <text evidence="12">Component of the nexin-dynein regulatory complex (N-DRC), a key regulator of ciliary/flagellar motility which maintains the alignment and integrity of the distal axoneme and regulates microtubule sliding in motile axonemes. Plays a critical role in the assembly of N-DRC and also stabilizes the assembly of multiple inner dynein arms and radial spokes. Coassembles with DRC1 to form a central scaffold needed for assembly of the N-DRC and its attachment to the outer doublet microtubules.</text>
</comment>
<dbReference type="GO" id="GO:0005858">
    <property type="term" value="C:axonemal dynein complex"/>
    <property type="evidence" value="ECO:0007669"/>
    <property type="project" value="InterPro"/>
</dbReference>
<evidence type="ECO:0000256" key="4">
    <source>
        <dbReference type="ARBA" id="ARBA00023054"/>
    </source>
</evidence>
<evidence type="ECO:0000256" key="6">
    <source>
        <dbReference type="ARBA" id="ARBA00023212"/>
    </source>
</evidence>
<dbReference type="GO" id="GO:0070286">
    <property type="term" value="P:axonemal dynein complex assembly"/>
    <property type="evidence" value="ECO:0007669"/>
    <property type="project" value="InterPro"/>
</dbReference>
<dbReference type="Proteomes" id="UP000801492">
    <property type="component" value="Unassembled WGS sequence"/>
</dbReference>
<feature type="domain" description="Dynein regulatory complex protein 1/2 N-terminal" evidence="15">
    <location>
        <begin position="16"/>
        <end position="116"/>
    </location>
</feature>
<keyword evidence="2" id="KW-0963">Cytoplasm</keyword>
<feature type="coiled-coil region" evidence="13">
    <location>
        <begin position="124"/>
        <end position="162"/>
    </location>
</feature>
<evidence type="ECO:0000256" key="1">
    <source>
        <dbReference type="ARBA" id="ARBA00004611"/>
    </source>
</evidence>
<keyword evidence="5" id="KW-0969">Cilium</keyword>
<evidence type="ECO:0000256" key="5">
    <source>
        <dbReference type="ARBA" id="ARBA00023069"/>
    </source>
</evidence>
<evidence type="ECO:0000256" key="11">
    <source>
        <dbReference type="ARBA" id="ARBA00041517"/>
    </source>
</evidence>
<evidence type="ECO:0000256" key="9">
    <source>
        <dbReference type="ARBA" id="ARBA00038424"/>
    </source>
</evidence>
<comment type="caution">
    <text evidence="16">The sequence shown here is derived from an EMBL/GenBank/DDBJ whole genome shotgun (WGS) entry which is preliminary data.</text>
</comment>
<comment type="similarity">
    <text evidence="9">Belongs to the DRC2 family.</text>
</comment>
<evidence type="ECO:0000313" key="17">
    <source>
        <dbReference type="Proteomes" id="UP000801492"/>
    </source>
</evidence>
<comment type="subcellular location">
    <subcellularLocation>
        <location evidence="1">Cytoplasm</location>
        <location evidence="1">Cytoskeleton</location>
        <location evidence="1">Flagellum axoneme</location>
    </subcellularLocation>
    <subcellularLocation>
        <location evidence="8">Cytoplasm</location>
        <location evidence="8">Cytoskeleton</location>
        <location evidence="8">Flagellum basal body</location>
    </subcellularLocation>
</comment>
<dbReference type="EMBL" id="VTPC01091068">
    <property type="protein sequence ID" value="KAF2879834.1"/>
    <property type="molecule type" value="Genomic_DNA"/>
</dbReference>
<evidence type="ECO:0000256" key="13">
    <source>
        <dbReference type="SAM" id="Coils"/>
    </source>
</evidence>
<proteinExistence type="inferred from homology"/>
<dbReference type="GO" id="GO:0060285">
    <property type="term" value="P:cilium-dependent cell motility"/>
    <property type="evidence" value="ECO:0007669"/>
    <property type="project" value="TreeGrafter"/>
</dbReference>
<organism evidence="16 17">
    <name type="scientific">Ignelater luminosus</name>
    <name type="common">Cucubano</name>
    <name type="synonym">Pyrophorus luminosus</name>
    <dbReference type="NCBI Taxonomy" id="2038154"/>
    <lineage>
        <taxon>Eukaryota</taxon>
        <taxon>Metazoa</taxon>
        <taxon>Ecdysozoa</taxon>
        <taxon>Arthropoda</taxon>
        <taxon>Hexapoda</taxon>
        <taxon>Insecta</taxon>
        <taxon>Pterygota</taxon>
        <taxon>Neoptera</taxon>
        <taxon>Endopterygota</taxon>
        <taxon>Coleoptera</taxon>
        <taxon>Polyphaga</taxon>
        <taxon>Elateriformia</taxon>
        <taxon>Elateroidea</taxon>
        <taxon>Elateridae</taxon>
        <taxon>Agrypninae</taxon>
        <taxon>Pyrophorini</taxon>
        <taxon>Ignelater</taxon>
    </lineage>
</organism>
<keyword evidence="17" id="KW-1185">Reference proteome</keyword>
<evidence type="ECO:0000256" key="7">
    <source>
        <dbReference type="ARBA" id="ARBA00023273"/>
    </source>
</evidence>
<evidence type="ECO:0000256" key="12">
    <source>
        <dbReference type="ARBA" id="ARBA00045865"/>
    </source>
</evidence>
<accession>A0A8K0C4G4</accession>
<keyword evidence="4 13" id="KW-0175">Coiled coil</keyword>
<gene>
    <name evidence="16" type="ORF">ILUMI_26361</name>
</gene>
<sequence>MPKKPKLTPEEKKALKAQKAAERKRLAELKRRQLRHDYLSREIQYGELTVKRHEKKWKEMLVKISLPRMRADLQFAWHNFERIIDSKDFTISLLMDEIKAAEEQYMMNLRCHSENIDSLIIRFRDRLIELKQDSEAQIEAMRASAEDEIEEIKETAAESDEYLKTMLFGLEMAKKEQEKRVRGDYLSKIDEETTKYSDIIQNLRAGLERTFTKLWDDIKNFLKNYTTQTEERRKAYIMLSQQDTNLQKICSQQQIKLQDMQESIKKLKQQYASLQETEEQKIADLIQERQYFADAFWTLRTRLVADRALDASNLQILTVESNEATAFLKQIKKKGERLLELAAVCRKLETQEEKILPFPLRSSDGIKVAHSDIKIDEYKNTSNLYLFWDRVAQADAVRHSINEEREFLRRENKILKMKIHSYCQCLECPIEETRSNKPNTPGKNINVVDGYQFQRSHNKH</sequence>
<dbReference type="OrthoDB" id="7760980at2759"/>
<dbReference type="Pfam" id="PF14772">
    <property type="entry name" value="NYD-SP28"/>
    <property type="match status" value="1"/>
</dbReference>
<dbReference type="AlphaFoldDB" id="A0A8K0C4G4"/>
<keyword evidence="7" id="KW-0966">Cell projection</keyword>
<name>A0A8K0C4G4_IGNLU</name>
<evidence type="ECO:0000256" key="14">
    <source>
        <dbReference type="SAM" id="MobiDB-lite"/>
    </source>
</evidence>
<keyword evidence="6" id="KW-0206">Cytoskeleton</keyword>
<keyword evidence="3" id="KW-0282">Flagellum</keyword>